<proteinExistence type="predicted"/>
<dbReference type="EMBL" id="JARPOI010000013">
    <property type="protein sequence ID" value="KAJ9162855.1"/>
    <property type="molecule type" value="Genomic_DNA"/>
</dbReference>
<feature type="region of interest" description="Disordered" evidence="1">
    <location>
        <begin position="56"/>
        <end position="83"/>
    </location>
</feature>
<feature type="compositionally biased region" description="Basic and acidic residues" evidence="1">
    <location>
        <begin position="15"/>
        <end position="31"/>
    </location>
</feature>
<sequence>MMENNLTISESFALDGKETNETGQREGDHFSDGPSSQAKMNLGVTILASRFAANTRRGAQKIKDAEMPKLRKPDEPDFFADDE</sequence>
<keyword evidence="3" id="KW-1185">Reference proteome</keyword>
<name>A0ABQ9L895_HEVBR</name>
<gene>
    <name evidence="2" type="ORF">P3X46_022597</name>
</gene>
<evidence type="ECO:0000313" key="2">
    <source>
        <dbReference type="EMBL" id="KAJ9162855.1"/>
    </source>
</evidence>
<feature type="compositionally biased region" description="Polar residues" evidence="1">
    <location>
        <begin position="1"/>
        <end position="10"/>
    </location>
</feature>
<comment type="caution">
    <text evidence="2">The sequence shown here is derived from an EMBL/GenBank/DDBJ whole genome shotgun (WGS) entry which is preliminary data.</text>
</comment>
<evidence type="ECO:0000313" key="3">
    <source>
        <dbReference type="Proteomes" id="UP001174677"/>
    </source>
</evidence>
<dbReference type="Proteomes" id="UP001174677">
    <property type="component" value="Chromosome 13"/>
</dbReference>
<feature type="region of interest" description="Disordered" evidence="1">
    <location>
        <begin position="1"/>
        <end position="38"/>
    </location>
</feature>
<protein>
    <submittedName>
        <fullName evidence="2">Uncharacterized protein</fullName>
    </submittedName>
</protein>
<organism evidence="2 3">
    <name type="scientific">Hevea brasiliensis</name>
    <name type="common">Para rubber tree</name>
    <name type="synonym">Siphonia brasiliensis</name>
    <dbReference type="NCBI Taxonomy" id="3981"/>
    <lineage>
        <taxon>Eukaryota</taxon>
        <taxon>Viridiplantae</taxon>
        <taxon>Streptophyta</taxon>
        <taxon>Embryophyta</taxon>
        <taxon>Tracheophyta</taxon>
        <taxon>Spermatophyta</taxon>
        <taxon>Magnoliopsida</taxon>
        <taxon>eudicotyledons</taxon>
        <taxon>Gunneridae</taxon>
        <taxon>Pentapetalae</taxon>
        <taxon>rosids</taxon>
        <taxon>fabids</taxon>
        <taxon>Malpighiales</taxon>
        <taxon>Euphorbiaceae</taxon>
        <taxon>Crotonoideae</taxon>
        <taxon>Micrandreae</taxon>
        <taxon>Hevea</taxon>
    </lineage>
</organism>
<accession>A0ABQ9L895</accession>
<evidence type="ECO:0000256" key="1">
    <source>
        <dbReference type="SAM" id="MobiDB-lite"/>
    </source>
</evidence>
<feature type="compositionally biased region" description="Basic and acidic residues" evidence="1">
    <location>
        <begin position="61"/>
        <end position="75"/>
    </location>
</feature>
<reference evidence="2" key="1">
    <citation type="journal article" date="2023" name="Plant Biotechnol. J.">
        <title>Chromosome-level wild Hevea brasiliensis genome provides new tools for genomic-assisted breeding and valuable loci to elevate rubber yield.</title>
        <authorList>
            <person name="Cheng H."/>
            <person name="Song X."/>
            <person name="Hu Y."/>
            <person name="Wu T."/>
            <person name="Yang Q."/>
            <person name="An Z."/>
            <person name="Feng S."/>
            <person name="Deng Z."/>
            <person name="Wu W."/>
            <person name="Zeng X."/>
            <person name="Tu M."/>
            <person name="Wang X."/>
            <person name="Huang H."/>
        </authorList>
    </citation>
    <scope>NUCLEOTIDE SEQUENCE</scope>
    <source>
        <strain evidence="2">MT/VB/25A 57/8</strain>
    </source>
</reference>